<keyword evidence="7" id="KW-1185">Reference proteome</keyword>
<dbReference type="Proteomes" id="UP000664303">
    <property type="component" value="Unassembled WGS sequence"/>
</dbReference>
<evidence type="ECO:0000313" key="6">
    <source>
        <dbReference type="EMBL" id="MBN7796901.1"/>
    </source>
</evidence>
<dbReference type="GO" id="GO:0046872">
    <property type="term" value="F:metal ion binding"/>
    <property type="evidence" value="ECO:0007669"/>
    <property type="project" value="UniProtKB-KW"/>
</dbReference>
<keyword evidence="3" id="KW-0378">Hydrolase</keyword>
<dbReference type="InterPro" id="IPR051013">
    <property type="entry name" value="MBL_superfamily_lactonases"/>
</dbReference>
<dbReference type="SUPFAM" id="SSF56281">
    <property type="entry name" value="Metallo-hydrolase/oxidoreductase"/>
    <property type="match status" value="1"/>
</dbReference>
<comment type="similarity">
    <text evidence="1">Belongs to the metallo-beta-lactamase superfamily.</text>
</comment>
<dbReference type="Gene3D" id="3.60.15.10">
    <property type="entry name" value="Ribonuclease Z/Hydroxyacylglutathione hydrolase-like"/>
    <property type="match status" value="1"/>
</dbReference>
<protein>
    <submittedName>
        <fullName evidence="6">MBL fold metallo-hydrolase</fullName>
    </submittedName>
</protein>
<gene>
    <name evidence="6" type="ORF">JYP50_09880</name>
</gene>
<dbReference type="PANTHER" id="PTHR42978:SF6">
    <property type="entry name" value="QUORUM-QUENCHING LACTONASE YTNP-RELATED"/>
    <property type="match status" value="1"/>
</dbReference>
<sequence>MIELLQWRIGDTRITCIPESCQSYPLKNIIPDANADRLEVHRSWLAPHFLEGQDGLLISVHGLLVESRGKRILVDTCIGPHMPGHENSIVFLKNLEAAGFSPGDIDVVMCTHLHFDHVGWNTTLIDGQWVPTFPNARYLYARREWDHWNNARDKGFAMTFAECVSPVMEAGLVDLIDMDHAITEEVRLLPTPGHTPGHVSVLIDSRGEQAIITGDMVFHPVQWAEVNWLTGGDGDRDQAVETRCRIRDRYADTGVLIIGTHFASPTAGYISKNGDEGYWFKV</sequence>
<dbReference type="InterPro" id="IPR036866">
    <property type="entry name" value="RibonucZ/Hydroxyglut_hydro"/>
</dbReference>
<dbReference type="Pfam" id="PF00753">
    <property type="entry name" value="Lactamase_B"/>
    <property type="match status" value="1"/>
</dbReference>
<dbReference type="PANTHER" id="PTHR42978">
    <property type="entry name" value="QUORUM-QUENCHING LACTONASE YTNP-RELATED-RELATED"/>
    <property type="match status" value="1"/>
</dbReference>
<reference evidence="6" key="1">
    <citation type="submission" date="2021-02" db="EMBL/GenBank/DDBJ databases">
        <title>PHA producing bacteria isolated from coastal sediment in Guangdong, Shenzhen.</title>
        <authorList>
            <person name="Zheng W."/>
            <person name="Yu S."/>
            <person name="Huang Y."/>
        </authorList>
    </citation>
    <scope>NUCLEOTIDE SEQUENCE</scope>
    <source>
        <strain evidence="6">TN14-10</strain>
    </source>
</reference>
<evidence type="ECO:0000256" key="3">
    <source>
        <dbReference type="ARBA" id="ARBA00022801"/>
    </source>
</evidence>
<evidence type="ECO:0000259" key="5">
    <source>
        <dbReference type="SMART" id="SM00849"/>
    </source>
</evidence>
<evidence type="ECO:0000256" key="1">
    <source>
        <dbReference type="ARBA" id="ARBA00007749"/>
    </source>
</evidence>
<dbReference type="GO" id="GO:0016787">
    <property type="term" value="F:hydrolase activity"/>
    <property type="evidence" value="ECO:0007669"/>
    <property type="project" value="UniProtKB-KW"/>
</dbReference>
<accession>A0A939DFF5</accession>
<organism evidence="6 7">
    <name type="scientific">Parahaliea mediterranea</name>
    <dbReference type="NCBI Taxonomy" id="651086"/>
    <lineage>
        <taxon>Bacteria</taxon>
        <taxon>Pseudomonadati</taxon>
        <taxon>Pseudomonadota</taxon>
        <taxon>Gammaproteobacteria</taxon>
        <taxon>Cellvibrionales</taxon>
        <taxon>Halieaceae</taxon>
        <taxon>Parahaliea</taxon>
    </lineage>
</organism>
<dbReference type="RefSeq" id="WP_206560340.1">
    <property type="nucleotide sequence ID" value="NZ_JAFKCZ010000006.1"/>
</dbReference>
<proteinExistence type="inferred from homology"/>
<name>A0A939DFF5_9GAMM</name>
<evidence type="ECO:0000313" key="7">
    <source>
        <dbReference type="Proteomes" id="UP000664303"/>
    </source>
</evidence>
<comment type="caution">
    <text evidence="6">The sequence shown here is derived from an EMBL/GenBank/DDBJ whole genome shotgun (WGS) entry which is preliminary data.</text>
</comment>
<dbReference type="AlphaFoldDB" id="A0A939DFF5"/>
<dbReference type="EMBL" id="JAFKCZ010000006">
    <property type="protein sequence ID" value="MBN7796901.1"/>
    <property type="molecule type" value="Genomic_DNA"/>
</dbReference>
<feature type="domain" description="Metallo-beta-lactamase" evidence="5">
    <location>
        <begin position="59"/>
        <end position="261"/>
    </location>
</feature>
<dbReference type="InterPro" id="IPR001279">
    <property type="entry name" value="Metallo-B-lactamas"/>
</dbReference>
<dbReference type="SMART" id="SM00849">
    <property type="entry name" value="Lactamase_B"/>
    <property type="match status" value="1"/>
</dbReference>
<dbReference type="CDD" id="cd16277">
    <property type="entry name" value="metallo-hydrolase-like_MBL-fold"/>
    <property type="match status" value="1"/>
</dbReference>
<keyword evidence="2" id="KW-0479">Metal-binding</keyword>
<evidence type="ECO:0000256" key="2">
    <source>
        <dbReference type="ARBA" id="ARBA00022723"/>
    </source>
</evidence>
<evidence type="ECO:0000256" key="4">
    <source>
        <dbReference type="ARBA" id="ARBA00022833"/>
    </source>
</evidence>
<keyword evidence="4" id="KW-0862">Zinc</keyword>